<organism evidence="2 3">
    <name type="scientific">Caenorhabditis remanei</name>
    <name type="common">Caenorhabditis vulgaris</name>
    <dbReference type="NCBI Taxonomy" id="31234"/>
    <lineage>
        <taxon>Eukaryota</taxon>
        <taxon>Metazoa</taxon>
        <taxon>Ecdysozoa</taxon>
        <taxon>Nematoda</taxon>
        <taxon>Chromadorea</taxon>
        <taxon>Rhabditida</taxon>
        <taxon>Rhabditina</taxon>
        <taxon>Rhabditomorpha</taxon>
        <taxon>Rhabditoidea</taxon>
        <taxon>Rhabditidae</taxon>
        <taxon>Peloderinae</taxon>
        <taxon>Caenorhabditis</taxon>
    </lineage>
</organism>
<dbReference type="RefSeq" id="XP_003099804.2">
    <property type="nucleotide sequence ID" value="XM_003099756.2"/>
</dbReference>
<dbReference type="Proteomes" id="UP000483820">
    <property type="component" value="Chromosome X"/>
</dbReference>
<dbReference type="AlphaFoldDB" id="A0A6A5G0N7"/>
<accession>A0A6A5G0N7</accession>
<dbReference type="CTD" id="9826109"/>
<evidence type="ECO:0000256" key="1">
    <source>
        <dbReference type="SAM" id="MobiDB-lite"/>
    </source>
</evidence>
<comment type="caution">
    <text evidence="2">The sequence shown here is derived from an EMBL/GenBank/DDBJ whole genome shotgun (WGS) entry which is preliminary data.</text>
</comment>
<feature type="region of interest" description="Disordered" evidence="1">
    <location>
        <begin position="1"/>
        <end position="38"/>
    </location>
</feature>
<gene>
    <name evidence="2" type="ORF">GCK72_024974</name>
</gene>
<evidence type="ECO:0000313" key="2">
    <source>
        <dbReference type="EMBL" id="KAF1748507.1"/>
    </source>
</evidence>
<dbReference type="KEGG" id="crq:GCK72_024974"/>
<name>A0A6A5G0N7_CAERE</name>
<proteinExistence type="predicted"/>
<protein>
    <submittedName>
        <fullName evidence="2">Uncharacterized protein</fullName>
    </submittedName>
</protein>
<reference evidence="2 3" key="1">
    <citation type="submission" date="2019-12" db="EMBL/GenBank/DDBJ databases">
        <title>Chromosome-level assembly of the Caenorhabditis remanei genome.</title>
        <authorList>
            <person name="Teterina A.A."/>
            <person name="Willis J.H."/>
            <person name="Phillips P.C."/>
        </authorList>
    </citation>
    <scope>NUCLEOTIDE SEQUENCE [LARGE SCALE GENOMIC DNA]</scope>
    <source>
        <strain evidence="2 3">PX506</strain>
        <tissue evidence="2">Whole organism</tissue>
    </source>
</reference>
<evidence type="ECO:0000313" key="3">
    <source>
        <dbReference type="Proteomes" id="UP000483820"/>
    </source>
</evidence>
<sequence>MSDSLPGMDSSEEKKVYEDLSPLGFGSELAQPGNATAERTNLFYETNGTENNDKEYYELKKMQLHDVQHAVQDGPSMQGNTMTATEIKMDRTMGNEELMNWDHPMPPPPRDALIYEYNANGTFVILDPDSVHRSSQMNQVFGMDAMEIEHCDMKVGTKETINKGFAFTKSYDSAEFARWRVKIGDDTEKFGSIKTMNEMDDMDSEPSFQEGLRSLCKMAGVELSGDEDGDGNEPVDGKKKKVKVAPMNVIPSINIASKTSTVDDGGYEEMETRAASPQELEDLYPADYRGSPELNVVQEFVMPADMTIEININMLLEELKKADPFENQNTNKRHQLSDVKKKILDHHDLRRRLEIRDNERDEHIKMGVEFLQYRAELTSRMPEDKLAMVSTKVLTCLKNMLEITFSEMLLSLACFLEITASHSRKFEDYLGLEKDLITQILPEIEFMV</sequence>
<dbReference type="EMBL" id="WUAV01000006">
    <property type="protein sequence ID" value="KAF1748507.1"/>
    <property type="molecule type" value="Genomic_DNA"/>
</dbReference>
<dbReference type="GeneID" id="9826109"/>